<proteinExistence type="inferred from homology"/>
<feature type="binding site" evidence="4">
    <location>
        <begin position="9"/>
        <end position="10"/>
    </location>
    <ligand>
        <name>1-deoxy-D-xylulose 5-phosphate</name>
        <dbReference type="ChEBI" id="CHEBI:57792"/>
    </ligand>
</feature>
<keyword evidence="1 4" id="KW-0963">Cytoplasm</keyword>
<evidence type="ECO:0000256" key="3">
    <source>
        <dbReference type="ARBA" id="ARBA00023096"/>
    </source>
</evidence>
<dbReference type="KEGG" id="wna:KA717_04535"/>
<dbReference type="GO" id="GO:0033856">
    <property type="term" value="F:pyridoxine 5'-phosphate synthase activity"/>
    <property type="evidence" value="ECO:0007669"/>
    <property type="project" value="UniProtKB-UniRule"/>
</dbReference>
<feature type="binding site" evidence="4">
    <location>
        <position position="7"/>
    </location>
    <ligand>
        <name>3-amino-2-oxopropyl phosphate</name>
        <dbReference type="ChEBI" id="CHEBI:57279"/>
    </ligand>
</feature>
<dbReference type="PANTHER" id="PTHR30456:SF0">
    <property type="entry name" value="PYRIDOXINE 5'-PHOSPHATE SYNTHASE"/>
    <property type="match status" value="1"/>
</dbReference>
<comment type="function">
    <text evidence="4">Catalyzes the complicated ring closure reaction between the two acyclic compounds 1-deoxy-D-xylulose-5-phosphate (DXP) and 3-amino-2-oxopropyl phosphate (1-amino-acetone-3-phosphate or AAP) to form pyridoxine 5'-phosphate (PNP) and inorganic phosphate.</text>
</comment>
<dbReference type="PANTHER" id="PTHR30456">
    <property type="entry name" value="PYRIDOXINE 5'-PHOSPHATE SYNTHASE"/>
    <property type="match status" value="1"/>
</dbReference>
<comment type="subunit">
    <text evidence="4">Homooctamer; tetramer of dimers.</text>
</comment>
<dbReference type="InterPro" id="IPR036130">
    <property type="entry name" value="Pyridoxine-5'_phos_synth"/>
</dbReference>
<feature type="binding site" evidence="4">
    <location>
        <position position="100"/>
    </location>
    <ligand>
        <name>1-deoxy-D-xylulose 5-phosphate</name>
        <dbReference type="ChEBI" id="CHEBI:57792"/>
    </ligand>
</feature>
<feature type="active site" description="Proton donor" evidence="4">
    <location>
        <position position="191"/>
    </location>
</feature>
<reference evidence="6" key="1">
    <citation type="submission" date="2021-04" db="EMBL/GenBank/DDBJ databases">
        <title>Genome sequence of Woronichinia naegeliana from Washington state freshwater lake bloom.</title>
        <authorList>
            <person name="Dreher T.W."/>
        </authorList>
    </citation>
    <scope>NUCLEOTIDE SEQUENCE</scope>
    <source>
        <strain evidence="6">WA131</strain>
    </source>
</reference>
<keyword evidence="2 4" id="KW-0808">Transferase</keyword>
<comment type="subcellular location">
    <subcellularLocation>
        <location evidence="4">Cytoplasm</location>
    </subcellularLocation>
</comment>
<feature type="binding site" evidence="4">
    <location>
        <position position="45"/>
    </location>
    <ligand>
        <name>1-deoxy-D-xylulose 5-phosphate</name>
        <dbReference type="ChEBI" id="CHEBI:57792"/>
    </ligand>
</feature>
<dbReference type="InterPro" id="IPR004569">
    <property type="entry name" value="PyrdxlP_synth_PdxJ"/>
</dbReference>
<dbReference type="NCBIfam" id="TIGR00559">
    <property type="entry name" value="pdxJ"/>
    <property type="match status" value="1"/>
</dbReference>
<gene>
    <name evidence="4" type="primary">pdxJ</name>
    <name evidence="6" type="ORF">KA717_04535</name>
</gene>
<feature type="site" description="Transition state stabilizer" evidence="4">
    <location>
        <position position="151"/>
    </location>
</feature>
<name>A0A977PXC6_9CYAN</name>
<dbReference type="NCBIfam" id="NF003627">
    <property type="entry name" value="PRK05265.1-5"/>
    <property type="match status" value="1"/>
</dbReference>
<accession>A0A977PXC6</accession>
<comment type="pathway">
    <text evidence="4">Cofactor biosynthesis; pyridoxine 5'-phosphate biosynthesis; pyridoxine 5'-phosphate from D-erythrose 4-phosphate: step 5/5.</text>
</comment>
<feature type="binding site" evidence="4">
    <location>
        <position position="18"/>
    </location>
    <ligand>
        <name>3-amino-2-oxopropyl phosphate</name>
        <dbReference type="ChEBI" id="CHEBI:57279"/>
    </ligand>
</feature>
<dbReference type="HAMAP" id="MF_00279">
    <property type="entry name" value="PdxJ"/>
    <property type="match status" value="1"/>
</dbReference>
<dbReference type="NCBIfam" id="NF003625">
    <property type="entry name" value="PRK05265.1-3"/>
    <property type="match status" value="1"/>
</dbReference>
<evidence type="ECO:0000313" key="6">
    <source>
        <dbReference type="EMBL" id="UXE62128.1"/>
    </source>
</evidence>
<feature type="binding site" evidence="4">
    <location>
        <position position="50"/>
    </location>
    <ligand>
        <name>1-deoxy-D-xylulose 5-phosphate</name>
        <dbReference type="ChEBI" id="CHEBI:57792"/>
    </ligand>
</feature>
<evidence type="ECO:0000256" key="1">
    <source>
        <dbReference type="ARBA" id="ARBA00022490"/>
    </source>
</evidence>
<feature type="active site" description="Proton acceptor" evidence="4">
    <location>
        <position position="70"/>
    </location>
</feature>
<dbReference type="GO" id="GO:0008615">
    <property type="term" value="P:pyridoxine biosynthetic process"/>
    <property type="evidence" value="ECO:0007669"/>
    <property type="project" value="UniProtKB-UniRule"/>
</dbReference>
<feature type="active site" description="Proton acceptor" evidence="4">
    <location>
        <position position="43"/>
    </location>
</feature>
<organism evidence="6">
    <name type="scientific">Woronichinia naegeliana WA131</name>
    <dbReference type="NCBI Taxonomy" id="2824559"/>
    <lineage>
        <taxon>Bacteria</taxon>
        <taxon>Bacillati</taxon>
        <taxon>Cyanobacteriota</taxon>
        <taxon>Cyanophyceae</taxon>
        <taxon>Synechococcales</taxon>
        <taxon>Coelosphaeriaceae</taxon>
        <taxon>Woronichinia</taxon>
    </lineage>
</organism>
<feature type="binding site" evidence="4">
    <location>
        <begin position="213"/>
        <end position="214"/>
    </location>
    <ligand>
        <name>3-amino-2-oxopropyl phosphate</name>
        <dbReference type="ChEBI" id="CHEBI:57279"/>
    </ligand>
</feature>
<dbReference type="EC" id="2.6.99.2" evidence="4 5"/>
<comment type="catalytic activity">
    <reaction evidence="4">
        <text>3-amino-2-oxopropyl phosphate + 1-deoxy-D-xylulose 5-phosphate = pyridoxine 5'-phosphate + phosphate + 2 H2O + H(+)</text>
        <dbReference type="Rhea" id="RHEA:15265"/>
        <dbReference type="ChEBI" id="CHEBI:15377"/>
        <dbReference type="ChEBI" id="CHEBI:15378"/>
        <dbReference type="ChEBI" id="CHEBI:43474"/>
        <dbReference type="ChEBI" id="CHEBI:57279"/>
        <dbReference type="ChEBI" id="CHEBI:57792"/>
        <dbReference type="ChEBI" id="CHEBI:58589"/>
        <dbReference type="EC" id="2.6.99.2"/>
    </reaction>
</comment>
<dbReference type="NCBIfam" id="NF003623">
    <property type="entry name" value="PRK05265.1-1"/>
    <property type="match status" value="1"/>
</dbReference>
<evidence type="ECO:0000256" key="2">
    <source>
        <dbReference type="ARBA" id="ARBA00022679"/>
    </source>
</evidence>
<protein>
    <recommendedName>
        <fullName evidence="4 5">Pyridoxine 5'-phosphate synthase</fullName>
        <shortName evidence="4">PNP synthase</shortName>
        <ecNumber evidence="4 5">2.6.99.2</ecNumber>
    </recommendedName>
</protein>
<dbReference type="CDD" id="cd00003">
    <property type="entry name" value="PNPsynthase"/>
    <property type="match status" value="1"/>
</dbReference>
<dbReference type="Pfam" id="PF03740">
    <property type="entry name" value="PdxJ"/>
    <property type="match status" value="1"/>
</dbReference>
<comment type="similarity">
    <text evidence="4">Belongs to the PNP synthase family.</text>
</comment>
<feature type="binding site" evidence="4">
    <location>
        <position position="192"/>
    </location>
    <ligand>
        <name>3-amino-2-oxopropyl phosphate</name>
        <dbReference type="ChEBI" id="CHEBI:57279"/>
    </ligand>
</feature>
<dbReference type="SUPFAM" id="SSF63892">
    <property type="entry name" value="Pyridoxine 5'-phosphate synthase"/>
    <property type="match status" value="1"/>
</dbReference>
<dbReference type="GO" id="GO:0005829">
    <property type="term" value="C:cytosol"/>
    <property type="evidence" value="ECO:0007669"/>
    <property type="project" value="TreeGrafter"/>
</dbReference>
<dbReference type="Proteomes" id="UP001065613">
    <property type="component" value="Chromosome"/>
</dbReference>
<dbReference type="EMBL" id="CP073041">
    <property type="protein sequence ID" value="UXE62128.1"/>
    <property type="molecule type" value="Genomic_DNA"/>
</dbReference>
<dbReference type="AlphaFoldDB" id="A0A977PXC6"/>
<dbReference type="Gene3D" id="3.20.20.70">
    <property type="entry name" value="Aldolase class I"/>
    <property type="match status" value="1"/>
</dbReference>
<dbReference type="InterPro" id="IPR013785">
    <property type="entry name" value="Aldolase_TIM"/>
</dbReference>
<evidence type="ECO:0000256" key="4">
    <source>
        <dbReference type="HAMAP-Rule" id="MF_00279"/>
    </source>
</evidence>
<keyword evidence="3 4" id="KW-0664">Pyridoxine biosynthesis</keyword>
<evidence type="ECO:0000256" key="5">
    <source>
        <dbReference type="NCBIfam" id="TIGR00559"/>
    </source>
</evidence>
<sequence length="240" mass="26328">MLSLGVNIDHVATLRQARRTVEPDPVAAAVLAELGGADGITTHLREDRRHIQERDIRLLRQTVRTRLNLEMAATSEMVAIALDLKPNYVTLVPEKREEVTTEGGLDVIGNLTRLAEVVNQLQSAQIPVSLFIDPEPNQITATAKIQAQFIELHTGKYAEASQEISQAQELNALKQGCEQALSLGLRVNAGHGLTYWNVYSVACLPGMEELNIGHTIISRAVLVGLERAVREMKLAMRGQA</sequence>